<proteinExistence type="predicted"/>
<keyword evidence="1" id="KW-0812">Transmembrane</keyword>
<evidence type="ECO:0000313" key="2">
    <source>
        <dbReference type="EMBL" id="RPB20867.1"/>
    </source>
</evidence>
<keyword evidence="3" id="KW-1185">Reference proteome</keyword>
<name>A0A3N4LDB2_9PEZI</name>
<dbReference type="AlphaFoldDB" id="A0A3N4LDB2"/>
<dbReference type="InParanoid" id="A0A3N4LDB2"/>
<reference evidence="2 3" key="1">
    <citation type="journal article" date="2018" name="Nat. Ecol. Evol.">
        <title>Pezizomycetes genomes reveal the molecular basis of ectomycorrhizal truffle lifestyle.</title>
        <authorList>
            <person name="Murat C."/>
            <person name="Payen T."/>
            <person name="Noel B."/>
            <person name="Kuo A."/>
            <person name="Morin E."/>
            <person name="Chen J."/>
            <person name="Kohler A."/>
            <person name="Krizsan K."/>
            <person name="Balestrini R."/>
            <person name="Da Silva C."/>
            <person name="Montanini B."/>
            <person name="Hainaut M."/>
            <person name="Levati E."/>
            <person name="Barry K.W."/>
            <person name="Belfiori B."/>
            <person name="Cichocki N."/>
            <person name="Clum A."/>
            <person name="Dockter R.B."/>
            <person name="Fauchery L."/>
            <person name="Guy J."/>
            <person name="Iotti M."/>
            <person name="Le Tacon F."/>
            <person name="Lindquist E.A."/>
            <person name="Lipzen A."/>
            <person name="Malagnac F."/>
            <person name="Mello A."/>
            <person name="Molinier V."/>
            <person name="Miyauchi S."/>
            <person name="Poulain J."/>
            <person name="Riccioni C."/>
            <person name="Rubini A."/>
            <person name="Sitrit Y."/>
            <person name="Splivallo R."/>
            <person name="Traeger S."/>
            <person name="Wang M."/>
            <person name="Zifcakova L."/>
            <person name="Wipf D."/>
            <person name="Zambonelli A."/>
            <person name="Paolocci F."/>
            <person name="Nowrousian M."/>
            <person name="Ottonello S."/>
            <person name="Baldrian P."/>
            <person name="Spatafora J.W."/>
            <person name="Henrissat B."/>
            <person name="Nagy L.G."/>
            <person name="Aury J.M."/>
            <person name="Wincker P."/>
            <person name="Grigoriev I.V."/>
            <person name="Bonfante P."/>
            <person name="Martin F.M."/>
        </authorList>
    </citation>
    <scope>NUCLEOTIDE SEQUENCE [LARGE SCALE GENOMIC DNA]</scope>
    <source>
        <strain evidence="2 3">ATCC MYA-4762</strain>
    </source>
</reference>
<evidence type="ECO:0000313" key="3">
    <source>
        <dbReference type="Proteomes" id="UP000267821"/>
    </source>
</evidence>
<dbReference type="Proteomes" id="UP000267821">
    <property type="component" value="Unassembled WGS sequence"/>
</dbReference>
<gene>
    <name evidence="2" type="ORF">L211DRAFT_487525</name>
</gene>
<dbReference type="EMBL" id="ML121566">
    <property type="protein sequence ID" value="RPB20867.1"/>
    <property type="molecule type" value="Genomic_DNA"/>
</dbReference>
<accession>A0A3N4LDB2</accession>
<evidence type="ECO:0000256" key="1">
    <source>
        <dbReference type="SAM" id="Phobius"/>
    </source>
</evidence>
<keyword evidence="1" id="KW-0472">Membrane</keyword>
<sequence length="63" mass="7311">MVPLTGPHMSNEYLKQTKSNQAIYIQVFDSLIIMLYCTLFYCKVAKKSFPPLHKEAQTNHDAY</sequence>
<keyword evidence="1" id="KW-1133">Transmembrane helix</keyword>
<organism evidence="2 3">
    <name type="scientific">Terfezia boudieri ATCC MYA-4762</name>
    <dbReference type="NCBI Taxonomy" id="1051890"/>
    <lineage>
        <taxon>Eukaryota</taxon>
        <taxon>Fungi</taxon>
        <taxon>Dikarya</taxon>
        <taxon>Ascomycota</taxon>
        <taxon>Pezizomycotina</taxon>
        <taxon>Pezizomycetes</taxon>
        <taxon>Pezizales</taxon>
        <taxon>Pezizaceae</taxon>
        <taxon>Terfezia</taxon>
    </lineage>
</organism>
<protein>
    <submittedName>
        <fullName evidence="2">Uncharacterized protein</fullName>
    </submittedName>
</protein>
<feature type="transmembrane region" description="Helical" evidence="1">
    <location>
        <begin position="23"/>
        <end position="42"/>
    </location>
</feature>